<name>A0A5C9A6A5_9GAMM</name>
<accession>A0A5C9A6A5</accession>
<reference evidence="1 2" key="1">
    <citation type="submission" date="2019-08" db="EMBL/GenBank/DDBJ databases">
        <title>Parahaliea maris sp. nov., isolated from the surface seawater.</title>
        <authorList>
            <person name="Liu Y."/>
        </authorList>
    </citation>
    <scope>NUCLEOTIDE SEQUENCE [LARGE SCALE GENOMIC DNA]</scope>
    <source>
        <strain evidence="1 2">HSLHS9</strain>
    </source>
</reference>
<evidence type="ECO:0008006" key="3">
    <source>
        <dbReference type="Google" id="ProtNLM"/>
    </source>
</evidence>
<dbReference type="Proteomes" id="UP000321039">
    <property type="component" value="Unassembled WGS sequence"/>
</dbReference>
<dbReference type="SUPFAM" id="SSF53474">
    <property type="entry name" value="alpha/beta-Hydrolases"/>
    <property type="match status" value="1"/>
</dbReference>
<evidence type="ECO:0000313" key="2">
    <source>
        <dbReference type="Proteomes" id="UP000321039"/>
    </source>
</evidence>
<dbReference type="Gene3D" id="3.40.50.1820">
    <property type="entry name" value="alpha/beta hydrolase"/>
    <property type="match status" value="1"/>
</dbReference>
<dbReference type="EMBL" id="VRZA01000002">
    <property type="protein sequence ID" value="TXS95524.1"/>
    <property type="molecule type" value="Genomic_DNA"/>
</dbReference>
<dbReference type="RefSeq" id="WP_148067435.1">
    <property type="nucleotide sequence ID" value="NZ_VRZA01000002.1"/>
</dbReference>
<keyword evidence="2" id="KW-1185">Reference proteome</keyword>
<protein>
    <recommendedName>
        <fullName evidence="3">Alpha/beta hydrolase</fullName>
    </recommendedName>
</protein>
<evidence type="ECO:0000313" key="1">
    <source>
        <dbReference type="EMBL" id="TXS95524.1"/>
    </source>
</evidence>
<sequence>MRRMLQDVLRLQRDFSRSSLDRGTALTLDRWLRSQAPRTEHPRPVITLPGFAAPRSSHRSLRRFLSGRGFVAETFQAGFPRGQDIPAFIESLEEELGERIRTLSERYGCGVSLVGQSAGGLFAREFAARFGDGVDRVVTLAAPTNDPAQAALQNSALEWLVGRVSGAADFNEQAGPAGLFHWPAGTPDIPYVAICSPVDGAVPEPTALIPRATVAASASGAPRENIRVRSSHFGMHRHPLVLLALADRLCQPRDDWQAFDPRDYIRYLPESALRRHFPGTDVSEGGEGAV</sequence>
<dbReference type="AlphaFoldDB" id="A0A5C9A6A5"/>
<gene>
    <name evidence="1" type="ORF">FV139_06465</name>
</gene>
<proteinExistence type="predicted"/>
<dbReference type="InterPro" id="IPR029058">
    <property type="entry name" value="AB_hydrolase_fold"/>
</dbReference>
<organism evidence="1 2">
    <name type="scientific">Parahaliea maris</name>
    <dbReference type="NCBI Taxonomy" id="2716870"/>
    <lineage>
        <taxon>Bacteria</taxon>
        <taxon>Pseudomonadati</taxon>
        <taxon>Pseudomonadota</taxon>
        <taxon>Gammaproteobacteria</taxon>
        <taxon>Cellvibrionales</taxon>
        <taxon>Halieaceae</taxon>
        <taxon>Parahaliea</taxon>
    </lineage>
</organism>
<comment type="caution">
    <text evidence="1">The sequence shown here is derived from an EMBL/GenBank/DDBJ whole genome shotgun (WGS) entry which is preliminary data.</text>
</comment>